<accession>A0A2S6ACP9</accession>
<evidence type="ECO:0000313" key="1">
    <source>
        <dbReference type="EMBL" id="PPJ31856.1"/>
    </source>
</evidence>
<dbReference type="RefSeq" id="WP_104380660.1">
    <property type="nucleotide sequence ID" value="NZ_PSZC01000039.1"/>
</dbReference>
<dbReference type="AlphaFoldDB" id="A0A2S6ACP9"/>
<comment type="caution">
    <text evidence="1">The sequence shown here is derived from an EMBL/GenBank/DDBJ whole genome shotgun (WGS) entry which is preliminary data.</text>
</comment>
<reference evidence="1 2" key="1">
    <citation type="submission" date="2018-02" db="EMBL/GenBank/DDBJ databases">
        <title>8 Nocardia nova and 1 Nocardia cyriacigeorgica strain used for evolution to TMP-SMX.</title>
        <authorList>
            <person name="Mehta H."/>
            <person name="Weng J."/>
            <person name="Shamoo Y."/>
        </authorList>
    </citation>
    <scope>NUCLEOTIDE SEQUENCE [LARGE SCALE GENOMIC DNA]</scope>
    <source>
        <strain evidence="1 2">MDA3139</strain>
    </source>
</reference>
<evidence type="ECO:0000313" key="2">
    <source>
        <dbReference type="Proteomes" id="UP000239874"/>
    </source>
</evidence>
<name>A0A2S6ACP9_9NOCA</name>
<sequence>MSDVVIEVSVPQTADIEAVADTVDVTADPTGAPVIVVAAPGPPGELAPEDLAEVVDDVLNELTPPINLVLLFENSLA</sequence>
<proteinExistence type="predicted"/>
<gene>
    <name evidence="1" type="ORF">C5E45_32720</name>
</gene>
<dbReference type="EMBL" id="PSZC01000039">
    <property type="protein sequence ID" value="PPJ31856.1"/>
    <property type="molecule type" value="Genomic_DNA"/>
</dbReference>
<protein>
    <submittedName>
        <fullName evidence="1">Uncharacterized protein</fullName>
    </submittedName>
</protein>
<organism evidence="1 2">
    <name type="scientific">Nocardia nova</name>
    <dbReference type="NCBI Taxonomy" id="37330"/>
    <lineage>
        <taxon>Bacteria</taxon>
        <taxon>Bacillati</taxon>
        <taxon>Actinomycetota</taxon>
        <taxon>Actinomycetes</taxon>
        <taxon>Mycobacteriales</taxon>
        <taxon>Nocardiaceae</taxon>
        <taxon>Nocardia</taxon>
    </lineage>
</organism>
<dbReference type="Proteomes" id="UP000239874">
    <property type="component" value="Unassembled WGS sequence"/>
</dbReference>